<feature type="coiled-coil region" evidence="5">
    <location>
        <begin position="128"/>
        <end position="155"/>
    </location>
</feature>
<feature type="compositionally biased region" description="Basic and acidic residues" evidence="6">
    <location>
        <begin position="443"/>
        <end position="476"/>
    </location>
</feature>
<keyword evidence="4" id="KW-0539">Nucleus</keyword>
<feature type="domain" description="Sas10 C-terminal" evidence="7">
    <location>
        <begin position="536"/>
        <end position="611"/>
    </location>
</feature>
<comment type="subcellular location">
    <subcellularLocation>
        <location evidence="1">Nucleus</location>
    </subcellularLocation>
</comment>
<proteinExistence type="inferred from homology"/>
<comment type="caution">
    <text evidence="8">The sequence shown here is derived from an EMBL/GenBank/DDBJ whole genome shotgun (WGS) entry which is preliminary data.</text>
</comment>
<keyword evidence="5" id="KW-0175">Coiled coil</keyword>
<feature type="region of interest" description="Disordered" evidence="6">
    <location>
        <begin position="327"/>
        <end position="359"/>
    </location>
</feature>
<evidence type="ECO:0000256" key="4">
    <source>
        <dbReference type="ARBA" id="ARBA00023242"/>
    </source>
</evidence>
<dbReference type="PANTHER" id="PTHR13237">
    <property type="entry name" value="SOMETHING ABOUT SILENCING PROTEIN 10-RELATED"/>
    <property type="match status" value="1"/>
</dbReference>
<dbReference type="GO" id="GO:0000462">
    <property type="term" value="P:maturation of SSU-rRNA from tricistronic rRNA transcript (SSU-rRNA, 5.8S rRNA, LSU-rRNA)"/>
    <property type="evidence" value="ECO:0007669"/>
    <property type="project" value="TreeGrafter"/>
</dbReference>
<evidence type="ECO:0000256" key="6">
    <source>
        <dbReference type="SAM" id="MobiDB-lite"/>
    </source>
</evidence>
<protein>
    <recommendedName>
        <fullName evidence="7">Sas10 C-terminal domain-containing protein</fullName>
    </recommendedName>
</protein>
<dbReference type="Pfam" id="PF09368">
    <property type="entry name" value="Sas10"/>
    <property type="match status" value="1"/>
</dbReference>
<dbReference type="OrthoDB" id="1924577at2759"/>
<organism evidence="8 9">
    <name type="scientific">Erysiphe pulchra</name>
    <dbReference type="NCBI Taxonomy" id="225359"/>
    <lineage>
        <taxon>Eukaryota</taxon>
        <taxon>Fungi</taxon>
        <taxon>Dikarya</taxon>
        <taxon>Ascomycota</taxon>
        <taxon>Pezizomycotina</taxon>
        <taxon>Leotiomycetes</taxon>
        <taxon>Erysiphales</taxon>
        <taxon>Erysiphaceae</taxon>
        <taxon>Erysiphe</taxon>
    </lineage>
</organism>
<dbReference type="Pfam" id="PF04000">
    <property type="entry name" value="Sas10_Utp3"/>
    <property type="match status" value="1"/>
</dbReference>
<dbReference type="EMBL" id="PEDP01000108">
    <property type="protein sequence ID" value="POS87548.1"/>
    <property type="molecule type" value="Genomic_DNA"/>
</dbReference>
<evidence type="ECO:0000256" key="3">
    <source>
        <dbReference type="ARBA" id="ARBA00022553"/>
    </source>
</evidence>
<accession>A0A2S4PZU0</accession>
<keyword evidence="3" id="KW-0597">Phosphoprotein</keyword>
<feature type="compositionally biased region" description="Acidic residues" evidence="6">
    <location>
        <begin position="105"/>
        <end position="117"/>
    </location>
</feature>
<feature type="compositionally biased region" description="Basic and acidic residues" evidence="6">
    <location>
        <begin position="402"/>
        <end position="411"/>
    </location>
</feature>
<evidence type="ECO:0000259" key="7">
    <source>
        <dbReference type="Pfam" id="PF09368"/>
    </source>
</evidence>
<gene>
    <name evidence="8" type="ORF">EPUL_000463</name>
</gene>
<feature type="compositionally biased region" description="Acidic residues" evidence="6">
    <location>
        <begin position="389"/>
        <end position="401"/>
    </location>
</feature>
<evidence type="ECO:0000256" key="2">
    <source>
        <dbReference type="ARBA" id="ARBA00010979"/>
    </source>
</evidence>
<keyword evidence="9" id="KW-1185">Reference proteome</keyword>
<dbReference type="InterPro" id="IPR007146">
    <property type="entry name" value="Sas10/Utp3/C1D"/>
</dbReference>
<comment type="similarity">
    <text evidence="2">Belongs to the SAS10 family.</text>
</comment>
<sequence length="611" mass="69625">MGGKRKFTAVKRQDKTNKIDVSTLHSNSNFEDFAGSEDEFHINRDKIAFDDCPKIKRNKQWQEDEDFELSDHEILSYPESNSEEDPESKSDGHKNQAHQISELEQVADEDSNDEVEGWDASKQEYYNYDHIETEAEALEEETEAKRLQQKKLSKMSDIDYFIEEDEDLSNHDENGTGNIITEVLPHYEITTDMQPDKRQQILQLQYPEFEPLTNDLLELYPILQKLQAEMETESSLSASLNSPSTIKYRALSAYVGTLAMYFAILSSPGYGSSGESRALSPKELREHPIMDSILKCRESWSKAKSYSASTHISIKSAEDSLYEVSEEVPQKSATKVEKKTRNHVRSKTSGKLNEKEKEKDKELQELLKLTNLPFKKKIKTKLRPCTNTEDSDGSDFGEEDSIDAKSAMEKAHNKKSLRFYTSKITQKASKRIGASKNAGGDEDIPHRERLRDRQARLNSEAQRRTLKQDGLDLDEKSESDENGITGKVRGEDDEYYDLVTSAKARKKDQKSARMQAEAQAKKEGGWVRVVESTTAEDGKRAIGYVIEKNKGLAPKRKKDVRNPRVKKRKKYEEKKKKLASTRAVYKGGEERGGYGGEKTGIKTRLVKSIKL</sequence>
<feature type="region of interest" description="Disordered" evidence="6">
    <location>
        <begin position="60"/>
        <end position="123"/>
    </location>
</feature>
<evidence type="ECO:0000313" key="9">
    <source>
        <dbReference type="Proteomes" id="UP000237438"/>
    </source>
</evidence>
<name>A0A2S4PZU0_9PEZI</name>
<dbReference type="AlphaFoldDB" id="A0A2S4PZU0"/>
<evidence type="ECO:0000256" key="1">
    <source>
        <dbReference type="ARBA" id="ARBA00004123"/>
    </source>
</evidence>
<dbReference type="PANTHER" id="PTHR13237:SF8">
    <property type="entry name" value="SOMETHING ABOUT SILENCING PROTEIN 10"/>
    <property type="match status" value="1"/>
</dbReference>
<evidence type="ECO:0000313" key="8">
    <source>
        <dbReference type="EMBL" id="POS87548.1"/>
    </source>
</evidence>
<feature type="region of interest" description="Disordered" evidence="6">
    <location>
        <begin position="384"/>
        <end position="492"/>
    </location>
</feature>
<dbReference type="STRING" id="225359.A0A2S4PZU0"/>
<dbReference type="GO" id="GO:0032040">
    <property type="term" value="C:small-subunit processome"/>
    <property type="evidence" value="ECO:0007669"/>
    <property type="project" value="TreeGrafter"/>
</dbReference>
<dbReference type="InterPro" id="IPR018972">
    <property type="entry name" value="Sas10_C_dom"/>
</dbReference>
<dbReference type="Proteomes" id="UP000237438">
    <property type="component" value="Unassembled WGS sequence"/>
</dbReference>
<feature type="compositionally biased region" description="Basic residues" evidence="6">
    <location>
        <begin position="553"/>
        <end position="569"/>
    </location>
</feature>
<feature type="region of interest" description="Disordered" evidence="6">
    <location>
        <begin position="552"/>
        <end position="580"/>
    </location>
</feature>
<reference evidence="8 9" key="1">
    <citation type="submission" date="2017-10" db="EMBL/GenBank/DDBJ databases">
        <title>Development of genomic resources for the powdery mildew, Erysiphe pulchra.</title>
        <authorList>
            <person name="Wadl P.A."/>
            <person name="Mack B.M."/>
            <person name="Moore G."/>
            <person name="Beltz S.B."/>
        </authorList>
    </citation>
    <scope>NUCLEOTIDE SEQUENCE [LARGE SCALE GENOMIC DNA]</scope>
    <source>
        <strain evidence="8">Cflorida</strain>
    </source>
</reference>
<evidence type="ECO:0000256" key="5">
    <source>
        <dbReference type="SAM" id="Coils"/>
    </source>
</evidence>